<reference evidence="2 3" key="1">
    <citation type="journal article" date="2015" name="Nature">
        <title>rRNA introns, odd ribosomes, and small enigmatic genomes across a large radiation of phyla.</title>
        <authorList>
            <person name="Brown C.T."/>
            <person name="Hug L.A."/>
            <person name="Thomas B.C."/>
            <person name="Sharon I."/>
            <person name="Castelle C.J."/>
            <person name="Singh A."/>
            <person name="Wilkins M.J."/>
            <person name="Williams K.H."/>
            <person name="Banfield J.F."/>
        </authorList>
    </citation>
    <scope>NUCLEOTIDE SEQUENCE [LARGE SCALE GENOMIC DNA]</scope>
</reference>
<name>A0A0G1ZL98_9BACT</name>
<evidence type="ECO:0000313" key="3">
    <source>
        <dbReference type="Proteomes" id="UP000034846"/>
    </source>
</evidence>
<feature type="region of interest" description="Disordered" evidence="1">
    <location>
        <begin position="1"/>
        <end position="64"/>
    </location>
</feature>
<dbReference type="AlphaFoldDB" id="A0A0G1ZL98"/>
<gene>
    <name evidence="2" type="ORF">UY72_C0060G0001</name>
</gene>
<organism evidence="2 3">
    <name type="scientific">Candidatus Uhrbacteria bacterium GW2011_GWD2_52_7</name>
    <dbReference type="NCBI Taxonomy" id="1618989"/>
    <lineage>
        <taxon>Bacteria</taxon>
        <taxon>Candidatus Uhriibacteriota</taxon>
    </lineage>
</organism>
<dbReference type="EMBL" id="LCRD01000060">
    <property type="protein sequence ID" value="KKW28832.1"/>
    <property type="molecule type" value="Genomic_DNA"/>
</dbReference>
<comment type="caution">
    <text evidence="2">The sequence shown here is derived from an EMBL/GenBank/DDBJ whole genome shotgun (WGS) entry which is preliminary data.</text>
</comment>
<proteinExistence type="predicted"/>
<evidence type="ECO:0000256" key="1">
    <source>
        <dbReference type="SAM" id="MobiDB-lite"/>
    </source>
</evidence>
<evidence type="ECO:0000313" key="2">
    <source>
        <dbReference type="EMBL" id="KKW28832.1"/>
    </source>
</evidence>
<feature type="compositionally biased region" description="Basic and acidic residues" evidence="1">
    <location>
        <begin position="12"/>
        <end position="31"/>
    </location>
</feature>
<sequence>MEREGGCPCSEDLLRRDVPDSLPEPGKKIEISRPVTGSFSPRPGSWERESSSDSAAEWDRGNLG</sequence>
<feature type="compositionally biased region" description="Basic and acidic residues" evidence="1">
    <location>
        <begin position="45"/>
        <end position="64"/>
    </location>
</feature>
<dbReference type="Proteomes" id="UP000034846">
    <property type="component" value="Unassembled WGS sequence"/>
</dbReference>
<protein>
    <submittedName>
        <fullName evidence="2">Uncharacterized protein</fullName>
    </submittedName>
</protein>
<accession>A0A0G1ZL98</accession>